<dbReference type="SMART" id="SM00248">
    <property type="entry name" value="ANK"/>
    <property type="match status" value="8"/>
</dbReference>
<reference evidence="11 12" key="1">
    <citation type="submission" date="2018-02" db="EMBL/GenBank/DDBJ databases">
        <title>Draft genome of wild Prunus yedoensis var. nudiflora.</title>
        <authorList>
            <person name="Baek S."/>
            <person name="Kim J.-H."/>
            <person name="Choi K."/>
            <person name="Kim G.-B."/>
            <person name="Cho A."/>
            <person name="Jang H."/>
            <person name="Shin C.-H."/>
            <person name="Yu H.-J."/>
            <person name="Mun J.-H."/>
        </authorList>
    </citation>
    <scope>NUCLEOTIDE SEQUENCE [LARGE SCALE GENOMIC DNA]</scope>
    <source>
        <strain evidence="12">cv. Jeju island</strain>
        <tissue evidence="11">Leaf</tissue>
    </source>
</reference>
<name>A0A314ZDQ6_PRUYE</name>
<keyword evidence="4 9" id="KW-1133">Transmembrane helix</keyword>
<dbReference type="GO" id="GO:0005886">
    <property type="term" value="C:plasma membrane"/>
    <property type="evidence" value="ECO:0007669"/>
    <property type="project" value="TreeGrafter"/>
</dbReference>
<evidence type="ECO:0000256" key="4">
    <source>
        <dbReference type="ARBA" id="ARBA00022989"/>
    </source>
</evidence>
<feature type="region of interest" description="Disordered" evidence="8">
    <location>
        <begin position="397"/>
        <end position="475"/>
    </location>
</feature>
<dbReference type="Pfam" id="PF13962">
    <property type="entry name" value="PGG"/>
    <property type="match status" value="1"/>
</dbReference>
<evidence type="ECO:0000256" key="7">
    <source>
        <dbReference type="PROSITE-ProRule" id="PRU00023"/>
    </source>
</evidence>
<keyword evidence="3" id="KW-0677">Repeat</keyword>
<accession>A0A314ZDQ6</accession>
<feature type="compositionally biased region" description="Low complexity" evidence="8">
    <location>
        <begin position="400"/>
        <end position="422"/>
    </location>
</feature>
<keyword evidence="6 9" id="KW-0472">Membrane</keyword>
<evidence type="ECO:0000313" key="11">
    <source>
        <dbReference type="EMBL" id="PQQ17439.1"/>
    </source>
</evidence>
<comment type="subcellular location">
    <subcellularLocation>
        <location evidence="1">Membrane</location>
        <topology evidence="1">Multi-pass membrane protein</topology>
    </subcellularLocation>
</comment>
<dbReference type="Gene3D" id="1.25.40.20">
    <property type="entry name" value="Ankyrin repeat-containing domain"/>
    <property type="match status" value="1"/>
</dbReference>
<dbReference type="OrthoDB" id="20872at2759"/>
<dbReference type="PROSITE" id="PS50088">
    <property type="entry name" value="ANK_REPEAT"/>
    <property type="match status" value="2"/>
</dbReference>
<feature type="compositionally biased region" description="Basic and acidic residues" evidence="8">
    <location>
        <begin position="432"/>
        <end position="445"/>
    </location>
</feature>
<keyword evidence="5 7" id="KW-0040">ANK repeat</keyword>
<evidence type="ECO:0000256" key="1">
    <source>
        <dbReference type="ARBA" id="ARBA00004141"/>
    </source>
</evidence>
<comment type="caution">
    <text evidence="11">The sequence shown here is derived from an EMBL/GenBank/DDBJ whole genome shotgun (WGS) entry which is preliminary data.</text>
</comment>
<proteinExistence type="predicted"/>
<feature type="repeat" description="ANK" evidence="7">
    <location>
        <begin position="281"/>
        <end position="303"/>
    </location>
</feature>
<dbReference type="EMBL" id="PJQY01000151">
    <property type="protein sequence ID" value="PQQ17439.1"/>
    <property type="molecule type" value="Genomic_DNA"/>
</dbReference>
<evidence type="ECO:0000256" key="9">
    <source>
        <dbReference type="SAM" id="Phobius"/>
    </source>
</evidence>
<dbReference type="PANTHER" id="PTHR24186">
    <property type="entry name" value="PROTEIN PHOSPHATASE 1 REGULATORY SUBUNIT"/>
    <property type="match status" value="1"/>
</dbReference>
<dbReference type="InterPro" id="IPR036770">
    <property type="entry name" value="Ankyrin_rpt-contain_sf"/>
</dbReference>
<dbReference type="Pfam" id="PF12796">
    <property type="entry name" value="Ank_2"/>
    <property type="match status" value="3"/>
</dbReference>
<feature type="domain" description="PGG" evidence="10">
    <location>
        <begin position="484"/>
        <end position="593"/>
    </location>
</feature>
<protein>
    <submittedName>
        <fullName evidence="11">Ankyrin repeat-containing protein</fullName>
    </submittedName>
</protein>
<feature type="transmembrane region" description="Helical" evidence="9">
    <location>
        <begin position="531"/>
        <end position="555"/>
    </location>
</feature>
<feature type="transmembrane region" description="Helical" evidence="9">
    <location>
        <begin position="575"/>
        <end position="595"/>
    </location>
</feature>
<evidence type="ECO:0000313" key="12">
    <source>
        <dbReference type="Proteomes" id="UP000250321"/>
    </source>
</evidence>
<keyword evidence="12" id="KW-1185">Reference proteome</keyword>
<evidence type="ECO:0000259" key="10">
    <source>
        <dbReference type="Pfam" id="PF13962"/>
    </source>
</evidence>
<feature type="region of interest" description="Disordered" evidence="8">
    <location>
        <begin position="646"/>
        <end position="671"/>
    </location>
</feature>
<dbReference type="PANTHER" id="PTHR24186:SF38">
    <property type="entry name" value="ANKYRIN REPEAT FAMILY PROTEIN"/>
    <property type="match status" value="1"/>
</dbReference>
<dbReference type="InterPro" id="IPR002110">
    <property type="entry name" value="Ankyrin_rpt"/>
</dbReference>
<evidence type="ECO:0000256" key="8">
    <source>
        <dbReference type="SAM" id="MobiDB-lite"/>
    </source>
</evidence>
<gene>
    <name evidence="11" type="ORF">Pyn_39466</name>
</gene>
<dbReference type="Proteomes" id="UP000250321">
    <property type="component" value="Unassembled WGS sequence"/>
</dbReference>
<feature type="transmembrane region" description="Helical" evidence="9">
    <location>
        <begin position="607"/>
        <end position="632"/>
    </location>
</feature>
<evidence type="ECO:0000256" key="6">
    <source>
        <dbReference type="ARBA" id="ARBA00023136"/>
    </source>
</evidence>
<keyword evidence="2 9" id="KW-0812">Transmembrane</keyword>
<feature type="repeat" description="ANK" evidence="7">
    <location>
        <begin position="171"/>
        <end position="203"/>
    </location>
</feature>
<dbReference type="STRING" id="2094558.A0A314ZDQ6"/>
<dbReference type="SUPFAM" id="SSF48403">
    <property type="entry name" value="Ankyrin repeat"/>
    <property type="match status" value="2"/>
</dbReference>
<evidence type="ECO:0000256" key="5">
    <source>
        <dbReference type="ARBA" id="ARBA00023043"/>
    </source>
</evidence>
<sequence>MDSRLLEAIKRNDTPTFIILVEKYEGIFDQKEADTCNTPLHLVTKLRHLDMVSAIVTSRPDMVAAENKDRETPVHEACRVGDAKILKLLLDANPRAATNLNNEKKSAFFLACSHGHVDAVNLLLDYPGMFELEEDGLDQTCIHVAASGGHEDVVRELLRVRPDLASVIDENGNSPLHRATSKGHKQIIRMLLKHDPKLAQQKNKKGYTPLHLAAINYRTPIFEEFVLMAPNSFHCFTNDGETVFHLFVRHGHHDAIVSLIHCCEDMDILRHMNLLDRRDLNGNTILHLAVSEAQHQIAEYLIKTLGVGINSKNREGLTALDILKRDKESVEKRSLEATFTEAGRKRNSELVSHAVTHPEKMPKVEIVNNQSDTILKSKSNRVQVVTELELQDCSINEIGSSSSMTPSSLSSSRSRNSSIFQSTPSSKSWHQHQREEGVDNERQKPESILTTIERQHKYPSKRHQSELSEISSNSEKKHHKVYTEALQNARNTITLVAILIATVTYAADISPPGGVNQDGPMKGQAVAGRTIAFKVFVISNYIALFTSLSIVVVLVSIIPYRRKPLMMVLSVAHKILWLSVAFMATAYVAATWVIMPHSQKKELVLVALLAISIGTLGTVFIGLCVMLIDHWLRKLKWRKERRERREPSADLEMGSPNSFVESTKHQGLHAY</sequence>
<evidence type="ECO:0000256" key="3">
    <source>
        <dbReference type="ARBA" id="ARBA00022737"/>
    </source>
</evidence>
<dbReference type="PROSITE" id="PS50297">
    <property type="entry name" value="ANK_REP_REGION"/>
    <property type="match status" value="2"/>
</dbReference>
<dbReference type="AlphaFoldDB" id="A0A314ZDQ6"/>
<organism evidence="11 12">
    <name type="scientific">Prunus yedoensis var. nudiflora</name>
    <dbReference type="NCBI Taxonomy" id="2094558"/>
    <lineage>
        <taxon>Eukaryota</taxon>
        <taxon>Viridiplantae</taxon>
        <taxon>Streptophyta</taxon>
        <taxon>Embryophyta</taxon>
        <taxon>Tracheophyta</taxon>
        <taxon>Spermatophyta</taxon>
        <taxon>Magnoliopsida</taxon>
        <taxon>eudicotyledons</taxon>
        <taxon>Gunneridae</taxon>
        <taxon>Pentapetalae</taxon>
        <taxon>rosids</taxon>
        <taxon>fabids</taxon>
        <taxon>Rosales</taxon>
        <taxon>Rosaceae</taxon>
        <taxon>Amygdaloideae</taxon>
        <taxon>Amygdaleae</taxon>
        <taxon>Prunus</taxon>
    </lineage>
</organism>
<dbReference type="InterPro" id="IPR026961">
    <property type="entry name" value="PGG_dom"/>
</dbReference>
<evidence type="ECO:0000256" key="2">
    <source>
        <dbReference type="ARBA" id="ARBA00022692"/>
    </source>
</evidence>